<name>A0A6J4Q8S3_9ACTN</name>
<gene>
    <name evidence="2" type="ORF">AVDCRST_MAG03-3697</name>
</gene>
<dbReference type="EMBL" id="CADCUT010000217">
    <property type="protein sequence ID" value="CAA9437231.1"/>
    <property type="molecule type" value="Genomic_DNA"/>
</dbReference>
<proteinExistence type="predicted"/>
<organism evidence="2">
    <name type="scientific">uncultured Rubrobacteraceae bacterium</name>
    <dbReference type="NCBI Taxonomy" id="349277"/>
    <lineage>
        <taxon>Bacteria</taxon>
        <taxon>Bacillati</taxon>
        <taxon>Actinomycetota</taxon>
        <taxon>Rubrobacteria</taxon>
        <taxon>Rubrobacterales</taxon>
        <taxon>Rubrobacteraceae</taxon>
        <taxon>environmental samples</taxon>
    </lineage>
</organism>
<keyword evidence="1" id="KW-1133">Transmembrane helix</keyword>
<sequence length="47" mass="4805">MIGLCCQRREGGHVRRLVGSKAEAAALALVALLLLGSAALALLGYVV</sequence>
<dbReference type="AlphaFoldDB" id="A0A6J4Q8S3"/>
<feature type="transmembrane region" description="Helical" evidence="1">
    <location>
        <begin position="24"/>
        <end position="46"/>
    </location>
</feature>
<reference evidence="2" key="1">
    <citation type="submission" date="2020-02" db="EMBL/GenBank/DDBJ databases">
        <authorList>
            <person name="Meier V. D."/>
        </authorList>
    </citation>
    <scope>NUCLEOTIDE SEQUENCE</scope>
    <source>
        <strain evidence="2">AVDCRST_MAG03</strain>
    </source>
</reference>
<keyword evidence="1" id="KW-0472">Membrane</keyword>
<evidence type="ECO:0000256" key="1">
    <source>
        <dbReference type="SAM" id="Phobius"/>
    </source>
</evidence>
<protein>
    <submittedName>
        <fullName evidence="2">Uncharacterized protein</fullName>
    </submittedName>
</protein>
<accession>A0A6J4Q8S3</accession>
<evidence type="ECO:0000313" key="2">
    <source>
        <dbReference type="EMBL" id="CAA9437231.1"/>
    </source>
</evidence>
<keyword evidence="1" id="KW-0812">Transmembrane</keyword>